<dbReference type="AlphaFoldDB" id="A0A8K0SS57"/>
<dbReference type="Proteomes" id="UP000813444">
    <property type="component" value="Unassembled WGS sequence"/>
</dbReference>
<dbReference type="EMBL" id="JAGPNK010000006">
    <property type="protein sequence ID" value="KAH7319602.1"/>
    <property type="molecule type" value="Genomic_DNA"/>
</dbReference>
<dbReference type="PANTHER" id="PTHR33112">
    <property type="entry name" value="DOMAIN PROTEIN, PUTATIVE-RELATED"/>
    <property type="match status" value="1"/>
</dbReference>
<sequence length="742" mass="84169">MDDNKPCQFCTVVCTALEVWEKCLVLGARHLYPAPVDFFLGTSVEFEARASDGCMGCRSLLAAHDTKSKEEKYGKVYGVSLHFSASQPLVFTKLGNLNGDNRDLARRRNPFGDLSGEMFLSTNPILATNPMGRGRPYDRDSYNTSLFKRWIKRCDEHHQSTCSGKYEKFLLPEETLTFIDVEERCIVTPETPVRYAALSYVWGGAKVPLSTKANVPYLRLPGAFLAGGMELPATINDAVRLCASIGIRYLWVDSLCIVQDDLETKMKHIKAMGSVYANAYLTLVPLSAESAVDGISRVSRPAPSPNSSYVYLATKTLMRATQGSIGLGPITLSNTTWRTRAWTLQELVFSKRVIGLGPVASWVCSGAQWSEDLELPSEIEGQSAFTEKKPDKPSVVVSPSLSDYASLAQLYAKRDMTLSSDTLNAFEGIMIPMSQWFPNGFLFGIPEFIFDMGLLWDYRRRGAQSRSGVGWENGSNSFPSWSWISYKGSHLQTFWYPDFSYPQPSTVTFPLVKWKKQEKATGAWKDIDNSYHRVRKHFENPEAPIPDGWTKHENGDEPPYYQHSSHDHVTPQPKFSYPIPPFQRYRDINSVEHYPHVLFEGSLTRVKFQFFESSEQYNSYTERLQSHGVVPEMDIVNPVDGSWIGRLRLNLQQGDSIPDNEQVQEIIAISEGKQKNSGSDKADKWSELSERDEIKGEEWYHYVNVLWIGWTKDEKIYRKALGRVWYTGWQKLELGHVRVLLI</sequence>
<feature type="domain" description="Heterokaryon incompatibility" evidence="2">
    <location>
        <begin position="195"/>
        <end position="346"/>
    </location>
</feature>
<proteinExistence type="predicted"/>
<feature type="region of interest" description="Disordered" evidence="1">
    <location>
        <begin position="542"/>
        <end position="572"/>
    </location>
</feature>
<evidence type="ECO:0000313" key="3">
    <source>
        <dbReference type="EMBL" id="KAH7319602.1"/>
    </source>
</evidence>
<reference evidence="3" key="1">
    <citation type="journal article" date="2021" name="Nat. Commun.">
        <title>Genetic determinants of endophytism in the Arabidopsis root mycobiome.</title>
        <authorList>
            <person name="Mesny F."/>
            <person name="Miyauchi S."/>
            <person name="Thiergart T."/>
            <person name="Pickel B."/>
            <person name="Atanasova L."/>
            <person name="Karlsson M."/>
            <person name="Huettel B."/>
            <person name="Barry K.W."/>
            <person name="Haridas S."/>
            <person name="Chen C."/>
            <person name="Bauer D."/>
            <person name="Andreopoulos W."/>
            <person name="Pangilinan J."/>
            <person name="LaButti K."/>
            <person name="Riley R."/>
            <person name="Lipzen A."/>
            <person name="Clum A."/>
            <person name="Drula E."/>
            <person name="Henrissat B."/>
            <person name="Kohler A."/>
            <person name="Grigoriev I.V."/>
            <person name="Martin F.M."/>
            <person name="Hacquard S."/>
        </authorList>
    </citation>
    <scope>NUCLEOTIDE SEQUENCE</scope>
    <source>
        <strain evidence="3">MPI-CAGE-CH-0235</strain>
    </source>
</reference>
<accession>A0A8K0SS57</accession>
<gene>
    <name evidence="3" type="ORF">B0I35DRAFT_215554</name>
</gene>
<evidence type="ECO:0000259" key="2">
    <source>
        <dbReference type="Pfam" id="PF06985"/>
    </source>
</evidence>
<evidence type="ECO:0000313" key="4">
    <source>
        <dbReference type="Proteomes" id="UP000813444"/>
    </source>
</evidence>
<evidence type="ECO:0000256" key="1">
    <source>
        <dbReference type="SAM" id="MobiDB-lite"/>
    </source>
</evidence>
<dbReference type="InterPro" id="IPR010730">
    <property type="entry name" value="HET"/>
</dbReference>
<dbReference type="PANTHER" id="PTHR33112:SF12">
    <property type="entry name" value="HETEROKARYON INCOMPATIBILITY DOMAIN-CONTAINING PROTEIN"/>
    <property type="match status" value="1"/>
</dbReference>
<name>A0A8K0SS57_9HYPO</name>
<keyword evidence="4" id="KW-1185">Reference proteome</keyword>
<organism evidence="3 4">
    <name type="scientific">Stachybotrys elegans</name>
    <dbReference type="NCBI Taxonomy" id="80388"/>
    <lineage>
        <taxon>Eukaryota</taxon>
        <taxon>Fungi</taxon>
        <taxon>Dikarya</taxon>
        <taxon>Ascomycota</taxon>
        <taxon>Pezizomycotina</taxon>
        <taxon>Sordariomycetes</taxon>
        <taxon>Hypocreomycetidae</taxon>
        <taxon>Hypocreales</taxon>
        <taxon>Stachybotryaceae</taxon>
        <taxon>Stachybotrys</taxon>
    </lineage>
</organism>
<protein>
    <submittedName>
        <fullName evidence="3">Heterokaryon incompatibility</fullName>
    </submittedName>
</protein>
<dbReference type="OrthoDB" id="5428863at2759"/>
<comment type="caution">
    <text evidence="3">The sequence shown here is derived from an EMBL/GenBank/DDBJ whole genome shotgun (WGS) entry which is preliminary data.</text>
</comment>
<dbReference type="Pfam" id="PF06985">
    <property type="entry name" value="HET"/>
    <property type="match status" value="1"/>
</dbReference>